<dbReference type="InterPro" id="IPR035979">
    <property type="entry name" value="RBD_domain_sf"/>
</dbReference>
<evidence type="ECO:0000256" key="1">
    <source>
        <dbReference type="PROSITE-ProRule" id="PRU00176"/>
    </source>
</evidence>
<dbReference type="Gene3D" id="3.30.70.330">
    <property type="match status" value="1"/>
</dbReference>
<dbReference type="Pfam" id="PF00076">
    <property type="entry name" value="RRM_1"/>
    <property type="match status" value="1"/>
</dbReference>
<dbReference type="CDD" id="cd00590">
    <property type="entry name" value="RRM_SF"/>
    <property type="match status" value="1"/>
</dbReference>
<dbReference type="PANTHER" id="PTHR34427:SF5">
    <property type="entry name" value="DUF4283 DOMAIN-CONTAINING PROTEIN"/>
    <property type="match status" value="1"/>
</dbReference>
<dbReference type="SUPFAM" id="SSF54928">
    <property type="entry name" value="RNA-binding domain, RBD"/>
    <property type="match status" value="1"/>
</dbReference>
<feature type="compositionally biased region" description="Basic and acidic residues" evidence="2">
    <location>
        <begin position="418"/>
        <end position="430"/>
    </location>
</feature>
<feature type="region of interest" description="Disordered" evidence="2">
    <location>
        <begin position="125"/>
        <end position="189"/>
    </location>
</feature>
<dbReference type="GO" id="GO:0003723">
    <property type="term" value="F:RNA binding"/>
    <property type="evidence" value="ECO:0007669"/>
    <property type="project" value="UniProtKB-UniRule"/>
</dbReference>
<dbReference type="PROSITE" id="PS50102">
    <property type="entry name" value="RRM"/>
    <property type="match status" value="1"/>
</dbReference>
<dbReference type="PANTHER" id="PTHR34427">
    <property type="entry name" value="DUF4283 DOMAIN PROTEIN"/>
    <property type="match status" value="1"/>
</dbReference>
<feature type="compositionally biased region" description="Polar residues" evidence="2">
    <location>
        <begin position="172"/>
        <end position="189"/>
    </location>
</feature>
<dbReference type="InterPro" id="IPR000504">
    <property type="entry name" value="RRM_dom"/>
</dbReference>
<feature type="region of interest" description="Disordered" evidence="2">
    <location>
        <begin position="1"/>
        <end position="42"/>
    </location>
</feature>
<protein>
    <recommendedName>
        <fullName evidence="3">RRM domain-containing protein</fullName>
    </recommendedName>
</protein>
<dbReference type="EMBL" id="FR852885">
    <property type="protein sequence ID" value="CCA66234.1"/>
    <property type="molecule type" value="Genomic_DNA"/>
</dbReference>
<organism evidence="4">
    <name type="scientific">Beta vulgaris subsp. vulgaris</name>
    <name type="common">Beet</name>
    <dbReference type="NCBI Taxonomy" id="3555"/>
    <lineage>
        <taxon>Eukaryota</taxon>
        <taxon>Viridiplantae</taxon>
        <taxon>Streptophyta</taxon>
        <taxon>Embryophyta</taxon>
        <taxon>Tracheophyta</taxon>
        <taxon>Spermatophyta</taxon>
        <taxon>Magnoliopsida</taxon>
        <taxon>eudicotyledons</taxon>
        <taxon>Gunneridae</taxon>
        <taxon>Pentapetalae</taxon>
        <taxon>Caryophyllales</taxon>
        <taxon>Chenopodiaceae</taxon>
        <taxon>Betoideae</taxon>
        <taxon>Beta</taxon>
    </lineage>
</organism>
<dbReference type="InterPro" id="IPR012677">
    <property type="entry name" value="Nucleotide-bd_a/b_plait_sf"/>
</dbReference>
<feature type="compositionally biased region" description="Polar residues" evidence="2">
    <location>
        <begin position="480"/>
        <end position="495"/>
    </location>
</feature>
<feature type="domain" description="RRM" evidence="3">
    <location>
        <begin position="47"/>
        <end position="125"/>
    </location>
</feature>
<accession>F4NCM3</accession>
<name>F4NCM3_BETVV</name>
<reference evidence="4" key="1">
    <citation type="journal article" date="2014" name="Plant J.">
        <title>Profiling of extensively diversified plant LINEs reveals distinct plant-specific subclades.</title>
        <authorList>
            <person name="Heitkam T."/>
            <person name="Holtgrawe D."/>
            <person name="Dohm J.C."/>
            <person name="Minoche A.E."/>
            <person name="Himmelbauer H."/>
            <person name="Weisshaar B."/>
            <person name="Schmidt T."/>
        </authorList>
    </citation>
    <scope>NUCLEOTIDE SEQUENCE</scope>
</reference>
<feature type="region of interest" description="Disordered" evidence="2">
    <location>
        <begin position="407"/>
        <end position="457"/>
    </location>
</feature>
<feature type="compositionally biased region" description="Polar residues" evidence="2">
    <location>
        <begin position="522"/>
        <end position="559"/>
    </location>
</feature>
<feature type="compositionally biased region" description="Polar residues" evidence="2">
    <location>
        <begin position="134"/>
        <end position="144"/>
    </location>
</feature>
<feature type="compositionally biased region" description="Basic and acidic residues" evidence="2">
    <location>
        <begin position="438"/>
        <end position="453"/>
    </location>
</feature>
<feature type="compositionally biased region" description="Low complexity" evidence="2">
    <location>
        <begin position="145"/>
        <end position="155"/>
    </location>
</feature>
<dbReference type="AlphaFoldDB" id="F4NCM3"/>
<proteinExistence type="predicted"/>
<feature type="compositionally biased region" description="Basic residues" evidence="2">
    <location>
        <begin position="602"/>
        <end position="619"/>
    </location>
</feature>
<sequence>MSRERERVFRERESRKAERFNQEWTTVTKRKHPNRPYPPPPPPLASTTAYIKFLPPRFNSSDVAGIFHIYGPIIHISLPKAKRPNPQYQFAFVKFRAKQSLHQAILHENGRIIEGKRLKVELAKTDTYGPPPKSHQQTNLAQNLKPTKPKTNPNPSFKTSLRDHRSYKDASTPHQTNPTTKHNKPTYQTSPSHVYLSLQQIEPQPDFIQQEMSYARIMCSRVLGEEVEQARINLETGECDEETVGLIKLSRSHENDELLKRSLIGVSFNPTSSNSNLHQILAEGVSNITITSLGGPMHLLSFESEEDKQLMLESKWLERWYMELRNASSKISSLWRETWVTIYGIPLSAWSYDNILKIGSIFGKVLSVNQRKFEYTKILISTDCMFKINCKMAIDVDGEKSKIHIWESPQDQSWMNNAEKKPGSKVKTDTDPIDSDDEKPPSGEDEKISDRNDYQPLENGSQVMSVQFPNEINDPAIPKNNPTPQKNGSQKSQTVPKACPDKPQVSKQPNSEPGLHEGHCKSSPSQPKHYTSPSKSINQVSKSPNKSPNPQITKPNHSSPMVHLNNRFNPLQRQNTHSTTITSSSGPSFPPGFEESIPLHLKQAHARKRKKKAKRRMQKKAGPSSSDHRLREASSHHDNADEMFNISADDVIEMGHALGASFNGPRSALKERIESILSAQKANWDASQR</sequence>
<feature type="compositionally biased region" description="Basic and acidic residues" evidence="2">
    <location>
        <begin position="626"/>
        <end position="640"/>
    </location>
</feature>
<feature type="compositionally biased region" description="Basic and acidic residues" evidence="2">
    <location>
        <begin position="1"/>
        <end position="21"/>
    </location>
</feature>
<feature type="compositionally biased region" description="Polar residues" evidence="2">
    <location>
        <begin position="566"/>
        <end position="582"/>
    </location>
</feature>
<evidence type="ECO:0000256" key="2">
    <source>
        <dbReference type="SAM" id="MobiDB-lite"/>
    </source>
</evidence>
<keyword evidence="1" id="KW-0694">RNA-binding</keyword>
<evidence type="ECO:0000313" key="4">
    <source>
        <dbReference type="EMBL" id="CCA66234.1"/>
    </source>
</evidence>
<feature type="region of interest" description="Disordered" evidence="2">
    <location>
        <begin position="471"/>
        <end position="642"/>
    </location>
</feature>
<dbReference type="SMART" id="SM00360">
    <property type="entry name" value="RRM"/>
    <property type="match status" value="1"/>
</dbReference>
<evidence type="ECO:0000259" key="3">
    <source>
        <dbReference type="PROSITE" id="PS50102"/>
    </source>
</evidence>
<feature type="compositionally biased region" description="Low complexity" evidence="2">
    <location>
        <begin position="583"/>
        <end position="596"/>
    </location>
</feature>